<sequence>MADSQPSSQNRSVSIGGNAIGAIIQTGDSNQASLDFQSVPLPDPQSVDIQATLTAIRDALSQLDSSDRKKIDNALSEAEDELKKPQPDKDEIGQALERAVKYAEKANGFAVAVEKLKPHITNAVSWLGENWLPILAKVGLTAIL</sequence>
<reference evidence="2 3" key="1">
    <citation type="submission" date="2019-02" db="EMBL/GenBank/DDBJ databases">
        <title>Draft genome sequence of Arthrospira platensis NIES-3807.</title>
        <authorList>
            <person name="Yamaguchi H."/>
            <person name="Suzuki S."/>
            <person name="Kawachi M."/>
        </authorList>
    </citation>
    <scope>NUCLEOTIDE SEQUENCE [LARGE SCALE GENOMIC DNA]</scope>
    <source>
        <strain evidence="2 3">NIES-3807</strain>
    </source>
</reference>
<feature type="region of interest" description="Disordered" evidence="1">
    <location>
        <begin position="65"/>
        <end position="91"/>
    </location>
</feature>
<gene>
    <name evidence="2" type="ORF">NIES3807_33360</name>
</gene>
<dbReference type="AlphaFoldDB" id="A0AAD3G9W0"/>
<dbReference type="RefSeq" id="WP_159297854.1">
    <property type="nucleotide sequence ID" value="NZ_BJCK01000067.1"/>
</dbReference>
<accession>A0AAD3G9W0</accession>
<name>A0AAD3G9W0_MICAE</name>
<comment type="caution">
    <text evidence="2">The sequence shown here is derived from an EMBL/GenBank/DDBJ whole genome shotgun (WGS) entry which is preliminary data.</text>
</comment>
<dbReference type="EMBL" id="BJCK01000067">
    <property type="protein sequence ID" value="GCL60155.1"/>
    <property type="molecule type" value="Genomic_DNA"/>
</dbReference>
<dbReference type="Proteomes" id="UP000441080">
    <property type="component" value="Unassembled WGS sequence"/>
</dbReference>
<feature type="compositionally biased region" description="Basic and acidic residues" evidence="1">
    <location>
        <begin position="81"/>
        <end position="91"/>
    </location>
</feature>
<evidence type="ECO:0000313" key="2">
    <source>
        <dbReference type="EMBL" id="GCL60155.1"/>
    </source>
</evidence>
<protein>
    <submittedName>
        <fullName evidence="2">Uncharacterized protein</fullName>
    </submittedName>
</protein>
<organism evidence="2 3">
    <name type="scientific">Microcystis aeruginosa NIES-3807</name>
    <dbReference type="NCBI Taxonomy" id="2517785"/>
    <lineage>
        <taxon>Bacteria</taxon>
        <taxon>Bacillati</taxon>
        <taxon>Cyanobacteriota</taxon>
        <taxon>Cyanophyceae</taxon>
        <taxon>Oscillatoriophycideae</taxon>
        <taxon>Chroococcales</taxon>
        <taxon>Microcystaceae</taxon>
        <taxon>Microcystis</taxon>
    </lineage>
</organism>
<evidence type="ECO:0000256" key="1">
    <source>
        <dbReference type="SAM" id="MobiDB-lite"/>
    </source>
</evidence>
<evidence type="ECO:0000313" key="3">
    <source>
        <dbReference type="Proteomes" id="UP000441080"/>
    </source>
</evidence>
<proteinExistence type="predicted"/>